<sequence length="205" mass="22732">MKTLDFRKMITSEISSPTSADFQRNAQQAVRPWAIFGHPALFLFASDVLSFIISFCISFCAVHFMSAEFQRLLHPTGISIPSPHLLMGPSVDQITLFVLMALLFARQGHYRGQDSFWDETRIVTLSALGAFLIAGAFAWRRHASPYDLPMIGGLLALFALLAPIARQATRHLLHRGRIIQPGPRSPRHIGIDTFPGRPGAAPVRT</sequence>
<accession>A0A7W4JSG1</accession>
<keyword evidence="2" id="KW-1133">Transmembrane helix</keyword>
<gene>
    <name evidence="3" type="ORF">HLH34_08850</name>
</gene>
<protein>
    <submittedName>
        <fullName evidence="3">Uncharacterized protein</fullName>
    </submittedName>
</protein>
<comment type="caution">
    <text evidence="3">The sequence shown here is derived from an EMBL/GenBank/DDBJ whole genome shotgun (WGS) entry which is preliminary data.</text>
</comment>
<organism evidence="3 4">
    <name type="scientific">Gluconacetobacter azotocaptans</name>
    <dbReference type="NCBI Taxonomy" id="142834"/>
    <lineage>
        <taxon>Bacteria</taxon>
        <taxon>Pseudomonadati</taxon>
        <taxon>Pseudomonadota</taxon>
        <taxon>Alphaproteobacteria</taxon>
        <taxon>Acetobacterales</taxon>
        <taxon>Acetobacteraceae</taxon>
        <taxon>Gluconacetobacter</taxon>
    </lineage>
</organism>
<evidence type="ECO:0000313" key="4">
    <source>
        <dbReference type="Proteomes" id="UP000555756"/>
    </source>
</evidence>
<dbReference type="Proteomes" id="UP000555756">
    <property type="component" value="Unassembled WGS sequence"/>
</dbReference>
<evidence type="ECO:0000313" key="3">
    <source>
        <dbReference type="EMBL" id="MBB2190076.1"/>
    </source>
</evidence>
<keyword evidence="4" id="KW-1185">Reference proteome</keyword>
<dbReference type="EMBL" id="JABEQF010000005">
    <property type="protein sequence ID" value="MBB2190076.1"/>
    <property type="molecule type" value="Genomic_DNA"/>
</dbReference>
<feature type="transmembrane region" description="Helical" evidence="2">
    <location>
        <begin position="41"/>
        <end position="65"/>
    </location>
</feature>
<feature type="region of interest" description="Disordered" evidence="1">
    <location>
        <begin position="183"/>
        <end position="205"/>
    </location>
</feature>
<feature type="transmembrane region" description="Helical" evidence="2">
    <location>
        <begin position="146"/>
        <end position="165"/>
    </location>
</feature>
<reference evidence="3 4" key="1">
    <citation type="submission" date="2020-04" db="EMBL/GenBank/DDBJ databases">
        <title>Description of novel Gluconacetobacter.</title>
        <authorList>
            <person name="Sombolestani A."/>
        </authorList>
    </citation>
    <scope>NUCLEOTIDE SEQUENCE [LARGE SCALE GENOMIC DNA]</scope>
    <source>
        <strain evidence="3 4">LMG 21311</strain>
    </source>
</reference>
<dbReference type="AlphaFoldDB" id="A0A7W4JSG1"/>
<evidence type="ECO:0000256" key="2">
    <source>
        <dbReference type="SAM" id="Phobius"/>
    </source>
</evidence>
<proteinExistence type="predicted"/>
<feature type="transmembrane region" description="Helical" evidence="2">
    <location>
        <begin position="121"/>
        <end position="140"/>
    </location>
</feature>
<dbReference type="RefSeq" id="WP_183119201.1">
    <property type="nucleotide sequence ID" value="NZ_JABEQF010000005.1"/>
</dbReference>
<feature type="transmembrane region" description="Helical" evidence="2">
    <location>
        <begin position="85"/>
        <end position="105"/>
    </location>
</feature>
<name>A0A7W4JSG1_9PROT</name>
<keyword evidence="2" id="KW-0472">Membrane</keyword>
<evidence type="ECO:0000256" key="1">
    <source>
        <dbReference type="SAM" id="MobiDB-lite"/>
    </source>
</evidence>
<keyword evidence="2" id="KW-0812">Transmembrane</keyword>